<protein>
    <recommendedName>
        <fullName evidence="3 12">Flagellar biosynthetic protein FlhB</fullName>
    </recommendedName>
</protein>
<evidence type="ECO:0000256" key="10">
    <source>
        <dbReference type="ARBA" id="ARBA00023136"/>
    </source>
</evidence>
<dbReference type="NCBIfam" id="TIGR00328">
    <property type="entry name" value="flhB"/>
    <property type="match status" value="1"/>
</dbReference>
<feature type="transmembrane region" description="Helical" evidence="12">
    <location>
        <begin position="91"/>
        <end position="113"/>
    </location>
</feature>
<evidence type="ECO:0000313" key="14">
    <source>
        <dbReference type="Proteomes" id="UP000626244"/>
    </source>
</evidence>
<keyword evidence="13" id="KW-0966">Cell projection</keyword>
<keyword evidence="11 12" id="KW-1006">Bacterial flagellum protein export</keyword>
<feature type="transmembrane region" description="Helical" evidence="12">
    <location>
        <begin position="191"/>
        <end position="217"/>
    </location>
</feature>
<keyword evidence="8 12" id="KW-0653">Protein transport</keyword>
<name>A0A8J3EYS2_9BACI</name>
<dbReference type="InterPro" id="IPR029025">
    <property type="entry name" value="T3SS_substrate_exporter_C"/>
</dbReference>
<comment type="function">
    <text evidence="12">Required for formation of the rod structure in the basal body of the flagellar apparatus. Together with FliI and FliH, may constitute the export apparatus of flagellin.</text>
</comment>
<accession>A0A8J3EYS2</accession>
<reference evidence="14" key="1">
    <citation type="journal article" date="2019" name="Int. J. Syst. Evol. Microbiol.">
        <title>The Global Catalogue of Microorganisms (GCM) 10K type strain sequencing project: providing services to taxonomists for standard genome sequencing and annotation.</title>
        <authorList>
            <consortium name="The Broad Institute Genomics Platform"/>
            <consortium name="The Broad Institute Genome Sequencing Center for Infectious Disease"/>
            <person name="Wu L."/>
            <person name="Ma J."/>
        </authorList>
    </citation>
    <scope>NUCLEOTIDE SEQUENCE [LARGE SCALE GENOMIC DNA]</scope>
    <source>
        <strain evidence="14">CGMCC 1.14993</strain>
    </source>
</reference>
<dbReference type="GO" id="GO:0005886">
    <property type="term" value="C:plasma membrane"/>
    <property type="evidence" value="ECO:0007669"/>
    <property type="project" value="UniProtKB-SubCell"/>
</dbReference>
<keyword evidence="14" id="KW-1185">Reference proteome</keyword>
<keyword evidence="6 12" id="KW-0812">Transmembrane</keyword>
<feature type="transmembrane region" description="Helical" evidence="12">
    <location>
        <begin position="152"/>
        <end position="171"/>
    </location>
</feature>
<dbReference type="AlphaFoldDB" id="A0A8J3EYS2"/>
<dbReference type="FunFam" id="3.40.1690.10:FF:000001">
    <property type="entry name" value="Flagellar biosynthetic protein FlhB"/>
    <property type="match status" value="1"/>
</dbReference>
<dbReference type="Gene3D" id="6.10.250.2080">
    <property type="match status" value="1"/>
</dbReference>
<dbReference type="PRINTS" id="PR00950">
    <property type="entry name" value="TYPE3IMSPROT"/>
</dbReference>
<comment type="caution">
    <text evidence="13">The sequence shown here is derived from an EMBL/GenBank/DDBJ whole genome shotgun (WGS) entry which is preliminary data.</text>
</comment>
<sequence>MAQIKLNLQLFSGEKTEKATPKKREETKKKGQVAKSVEINTAVILLSMFLFLLFGRQFLFDQFEHVMKDYLEHNLLKDISNQNASSVLSKIYMQILILIGPFLGVAFIAAIVANISQVGFMFSTEAINVKFSNLNPIQGFKKIYSLRAIVELVKSLLKITIVGAATFYIIWQSKQELLNLPFISIREVAETIYNLVVKSGIFASASLFILGVLDLFYQRFDFEKNIRMSKQDIKDEYKKSEGDPLIKSKIKQKQREIAMRRMMQEIPNADVIITNPTHYAVALKYDEEKRDAPFVIAKGVDFLALKIREIAKAHDIVMIENRPLARALYAQTDIGDEVPEEFFKAIAEILAYVYKLKRKI</sequence>
<keyword evidence="5 12" id="KW-1003">Cell membrane</keyword>
<evidence type="ECO:0000256" key="11">
    <source>
        <dbReference type="ARBA" id="ARBA00023225"/>
    </source>
</evidence>
<evidence type="ECO:0000256" key="2">
    <source>
        <dbReference type="ARBA" id="ARBA00010690"/>
    </source>
</evidence>
<keyword evidence="13" id="KW-0282">Flagellum</keyword>
<dbReference type="OrthoDB" id="9807950at2"/>
<dbReference type="GO" id="GO:0044780">
    <property type="term" value="P:bacterial-type flagellum assembly"/>
    <property type="evidence" value="ECO:0007669"/>
    <property type="project" value="InterPro"/>
</dbReference>
<gene>
    <name evidence="12 13" type="primary">flhB</name>
    <name evidence="13" type="ORF">GCM10007380_21720</name>
</gene>
<evidence type="ECO:0000313" key="13">
    <source>
        <dbReference type="EMBL" id="GGI14194.1"/>
    </source>
</evidence>
<keyword evidence="4 12" id="KW-0813">Transport</keyword>
<keyword evidence="10 12" id="KW-0472">Membrane</keyword>
<evidence type="ECO:0000256" key="12">
    <source>
        <dbReference type="RuleBase" id="RU364091"/>
    </source>
</evidence>
<dbReference type="RefSeq" id="WP_087998529.1">
    <property type="nucleotide sequence ID" value="NZ_BMHB01000001.1"/>
</dbReference>
<evidence type="ECO:0000256" key="4">
    <source>
        <dbReference type="ARBA" id="ARBA00022448"/>
    </source>
</evidence>
<dbReference type="Proteomes" id="UP000626244">
    <property type="component" value="Unassembled WGS sequence"/>
</dbReference>
<keyword evidence="7 12" id="KW-1005">Bacterial flagellum biogenesis</keyword>
<dbReference type="EMBL" id="BMHB01000001">
    <property type="protein sequence ID" value="GGI14194.1"/>
    <property type="molecule type" value="Genomic_DNA"/>
</dbReference>
<evidence type="ECO:0000256" key="7">
    <source>
        <dbReference type="ARBA" id="ARBA00022795"/>
    </source>
</evidence>
<comment type="similarity">
    <text evidence="2 12">Belongs to the type III secretion exporter family.</text>
</comment>
<proteinExistence type="inferred from homology"/>
<feature type="transmembrane region" description="Helical" evidence="12">
    <location>
        <begin position="39"/>
        <end position="59"/>
    </location>
</feature>
<organism evidence="13 14">
    <name type="scientific">Gottfriedia solisilvae</name>
    <dbReference type="NCBI Taxonomy" id="1516104"/>
    <lineage>
        <taxon>Bacteria</taxon>
        <taxon>Bacillati</taxon>
        <taxon>Bacillota</taxon>
        <taxon>Bacilli</taxon>
        <taxon>Bacillales</taxon>
        <taxon>Bacillaceae</taxon>
        <taxon>Gottfriedia</taxon>
    </lineage>
</organism>
<keyword evidence="9 12" id="KW-1133">Transmembrane helix</keyword>
<evidence type="ECO:0000256" key="5">
    <source>
        <dbReference type="ARBA" id="ARBA00022475"/>
    </source>
</evidence>
<evidence type="ECO:0000256" key="3">
    <source>
        <dbReference type="ARBA" id="ARBA00021622"/>
    </source>
</evidence>
<comment type="subcellular location">
    <subcellularLocation>
        <location evidence="1">Cell membrane</location>
        <topology evidence="1">Multi-pass membrane protein</topology>
    </subcellularLocation>
</comment>
<evidence type="ECO:0000256" key="9">
    <source>
        <dbReference type="ARBA" id="ARBA00022989"/>
    </source>
</evidence>
<dbReference type="PANTHER" id="PTHR30531:SF12">
    <property type="entry name" value="FLAGELLAR BIOSYNTHETIC PROTEIN FLHB"/>
    <property type="match status" value="1"/>
</dbReference>
<dbReference type="PANTHER" id="PTHR30531">
    <property type="entry name" value="FLAGELLAR BIOSYNTHETIC PROTEIN FLHB"/>
    <property type="match status" value="1"/>
</dbReference>
<dbReference type="InterPro" id="IPR006136">
    <property type="entry name" value="FlhB"/>
</dbReference>
<keyword evidence="13" id="KW-0969">Cilium</keyword>
<dbReference type="Pfam" id="PF01312">
    <property type="entry name" value="Bac_export_2"/>
    <property type="match status" value="1"/>
</dbReference>
<dbReference type="Gene3D" id="3.40.1690.10">
    <property type="entry name" value="secretion proteins EscU"/>
    <property type="match status" value="1"/>
</dbReference>
<evidence type="ECO:0000256" key="8">
    <source>
        <dbReference type="ARBA" id="ARBA00022927"/>
    </source>
</evidence>
<evidence type="ECO:0000256" key="1">
    <source>
        <dbReference type="ARBA" id="ARBA00004651"/>
    </source>
</evidence>
<dbReference type="InterPro" id="IPR006135">
    <property type="entry name" value="T3SS_substrate_exporter"/>
</dbReference>
<dbReference type="GO" id="GO:0009306">
    <property type="term" value="P:protein secretion"/>
    <property type="evidence" value="ECO:0007669"/>
    <property type="project" value="InterPro"/>
</dbReference>
<evidence type="ECO:0000256" key="6">
    <source>
        <dbReference type="ARBA" id="ARBA00022692"/>
    </source>
</evidence>
<dbReference type="SUPFAM" id="SSF160544">
    <property type="entry name" value="EscU C-terminal domain-like"/>
    <property type="match status" value="1"/>
</dbReference>